<sequence length="99" mass="11290">MFLLVCFHRRMYDLPMEALKIGTFLISSLGYIFVAIVETKRPSKEMQVTIARQLGLEPTTVGNFFMNARRRSMDKWKDESETKPGASSSPSDSVQQDLL</sequence>
<comment type="subcellular location">
    <subcellularLocation>
        <location evidence="1">Nucleus</location>
    </subcellularLocation>
</comment>
<feature type="transmembrane region" description="Helical" evidence="6">
    <location>
        <begin position="18"/>
        <end position="37"/>
    </location>
</feature>
<reference evidence="9 10" key="1">
    <citation type="submission" date="2020-02" db="EMBL/GenBank/DDBJ databases">
        <authorList>
            <person name="Ferguson B K."/>
        </authorList>
    </citation>
    <scope>NUCLEOTIDE SEQUENCE [LARGE SCALE GENOMIC DNA]</scope>
</reference>
<dbReference type="Pfam" id="PF05920">
    <property type="entry name" value="Homeobox_KN"/>
    <property type="match status" value="1"/>
</dbReference>
<dbReference type="EMBL" id="CADCXU010018934">
    <property type="protein sequence ID" value="CAB0007287.1"/>
    <property type="molecule type" value="Genomic_DNA"/>
</dbReference>
<feature type="compositionally biased region" description="Polar residues" evidence="5">
    <location>
        <begin position="85"/>
        <end position="99"/>
    </location>
</feature>
<evidence type="ECO:0000313" key="10">
    <source>
        <dbReference type="Proteomes" id="UP000479000"/>
    </source>
</evidence>
<feature type="region of interest" description="Disordered" evidence="5">
    <location>
        <begin position="72"/>
        <end position="99"/>
    </location>
</feature>
<evidence type="ECO:0000259" key="7">
    <source>
        <dbReference type="SMART" id="SM00389"/>
    </source>
</evidence>
<dbReference type="EMBL" id="CADCXU010018933">
    <property type="protein sequence ID" value="CAB0007285.1"/>
    <property type="molecule type" value="Genomic_DNA"/>
</dbReference>
<dbReference type="GO" id="GO:0048646">
    <property type="term" value="P:anatomical structure formation involved in morphogenesis"/>
    <property type="evidence" value="ECO:0007669"/>
    <property type="project" value="UniProtKB-ARBA"/>
</dbReference>
<keyword evidence="6" id="KW-0472">Membrane</keyword>
<evidence type="ECO:0000256" key="6">
    <source>
        <dbReference type="SAM" id="Phobius"/>
    </source>
</evidence>
<accession>A0A6H5GVS3</accession>
<proteinExistence type="predicted"/>
<protein>
    <recommendedName>
        <fullName evidence="7">Homeobox domain-containing protein</fullName>
    </recommendedName>
</protein>
<evidence type="ECO:0000256" key="3">
    <source>
        <dbReference type="ARBA" id="ARBA00023155"/>
    </source>
</evidence>
<evidence type="ECO:0000256" key="5">
    <source>
        <dbReference type="SAM" id="MobiDB-lite"/>
    </source>
</evidence>
<keyword evidence="10" id="KW-1185">Reference proteome</keyword>
<dbReference type="PANTHER" id="PTHR14057:SF47">
    <property type="entry name" value="HOMEOBOX PROTEIN ONECUT"/>
    <property type="match status" value="1"/>
</dbReference>
<evidence type="ECO:0000256" key="1">
    <source>
        <dbReference type="ARBA" id="ARBA00004123"/>
    </source>
</evidence>
<keyword evidence="2" id="KW-0238">DNA-binding</keyword>
<dbReference type="GO" id="GO:0009887">
    <property type="term" value="P:animal organ morphogenesis"/>
    <property type="evidence" value="ECO:0007669"/>
    <property type="project" value="UniProtKB-ARBA"/>
</dbReference>
<feature type="domain" description="Homeobox" evidence="7">
    <location>
        <begin position="18"/>
        <end position="79"/>
    </location>
</feature>
<name>A0A6H5GVS3_9HEMI</name>
<organism evidence="9 10">
    <name type="scientific">Nesidiocoris tenuis</name>
    <dbReference type="NCBI Taxonomy" id="355587"/>
    <lineage>
        <taxon>Eukaryota</taxon>
        <taxon>Metazoa</taxon>
        <taxon>Ecdysozoa</taxon>
        <taxon>Arthropoda</taxon>
        <taxon>Hexapoda</taxon>
        <taxon>Insecta</taxon>
        <taxon>Pterygota</taxon>
        <taxon>Neoptera</taxon>
        <taxon>Paraneoptera</taxon>
        <taxon>Hemiptera</taxon>
        <taxon>Heteroptera</taxon>
        <taxon>Panheteroptera</taxon>
        <taxon>Cimicomorpha</taxon>
        <taxon>Miridae</taxon>
        <taxon>Dicyphina</taxon>
        <taxon>Nesidiocoris</taxon>
    </lineage>
</organism>
<dbReference type="OrthoDB" id="6624039at2759"/>
<gene>
    <name evidence="8" type="ORF">NTEN_LOCUS12590</name>
    <name evidence="9" type="ORF">NTEN_LOCUS12592</name>
</gene>
<keyword evidence="6" id="KW-1133">Transmembrane helix</keyword>
<dbReference type="AlphaFoldDB" id="A0A6H5GVS3"/>
<dbReference type="GO" id="GO:0001654">
    <property type="term" value="P:eye development"/>
    <property type="evidence" value="ECO:0007669"/>
    <property type="project" value="UniProtKB-ARBA"/>
</dbReference>
<dbReference type="GO" id="GO:0000981">
    <property type="term" value="F:DNA-binding transcription factor activity, RNA polymerase II-specific"/>
    <property type="evidence" value="ECO:0007669"/>
    <property type="project" value="TreeGrafter"/>
</dbReference>
<evidence type="ECO:0000313" key="9">
    <source>
        <dbReference type="EMBL" id="CAB0007287.1"/>
    </source>
</evidence>
<dbReference type="Gene3D" id="1.10.10.60">
    <property type="entry name" value="Homeodomain-like"/>
    <property type="match status" value="1"/>
</dbReference>
<keyword evidence="4" id="KW-0539">Nucleus</keyword>
<evidence type="ECO:0000313" key="8">
    <source>
        <dbReference type="EMBL" id="CAB0007285.1"/>
    </source>
</evidence>
<dbReference type="SMART" id="SM00389">
    <property type="entry name" value="HOX"/>
    <property type="match status" value="1"/>
</dbReference>
<dbReference type="SUPFAM" id="SSF46689">
    <property type="entry name" value="Homeodomain-like"/>
    <property type="match status" value="1"/>
</dbReference>
<dbReference type="GO" id="GO:0000978">
    <property type="term" value="F:RNA polymerase II cis-regulatory region sequence-specific DNA binding"/>
    <property type="evidence" value="ECO:0007669"/>
    <property type="project" value="TreeGrafter"/>
</dbReference>
<dbReference type="PANTHER" id="PTHR14057">
    <property type="entry name" value="TRANSCRIPTION FACTOR ONECUT"/>
    <property type="match status" value="1"/>
</dbReference>
<evidence type="ECO:0000256" key="2">
    <source>
        <dbReference type="ARBA" id="ARBA00023125"/>
    </source>
</evidence>
<keyword evidence="6" id="KW-0812">Transmembrane</keyword>
<feature type="compositionally biased region" description="Basic and acidic residues" evidence="5">
    <location>
        <begin position="72"/>
        <end position="82"/>
    </location>
</feature>
<keyword evidence="3" id="KW-0371">Homeobox</keyword>
<dbReference type="Proteomes" id="UP000479000">
    <property type="component" value="Unassembled WGS sequence"/>
</dbReference>
<dbReference type="GO" id="GO:0005634">
    <property type="term" value="C:nucleus"/>
    <property type="evidence" value="ECO:0007669"/>
    <property type="project" value="UniProtKB-SubCell"/>
</dbReference>
<dbReference type="CDD" id="cd00086">
    <property type="entry name" value="homeodomain"/>
    <property type="match status" value="1"/>
</dbReference>
<dbReference type="InterPro" id="IPR051649">
    <property type="entry name" value="CUT_Homeobox"/>
</dbReference>
<dbReference type="InterPro" id="IPR008422">
    <property type="entry name" value="KN_HD"/>
</dbReference>
<dbReference type="InterPro" id="IPR001356">
    <property type="entry name" value="HD"/>
</dbReference>
<evidence type="ECO:0000256" key="4">
    <source>
        <dbReference type="ARBA" id="ARBA00023242"/>
    </source>
</evidence>
<dbReference type="InterPro" id="IPR009057">
    <property type="entry name" value="Homeodomain-like_sf"/>
</dbReference>